<accession>A0A8X8YWZ6</accession>
<reference evidence="2" key="2">
    <citation type="submission" date="2020-08" db="EMBL/GenBank/DDBJ databases">
        <title>Plant Genome Project.</title>
        <authorList>
            <person name="Zhang R.-G."/>
        </authorList>
    </citation>
    <scope>NUCLEOTIDE SEQUENCE</scope>
    <source>
        <strain evidence="2">Huo1</strain>
        <tissue evidence="2">Leaf</tissue>
    </source>
</reference>
<dbReference type="AlphaFoldDB" id="A0A8X8YWZ6"/>
<sequence>MTSAIRASVGCGCKRNVGALGNLCEKVLEQGSDRIEHGANEFSRTRCREKLLDFFIALRREIEDEDFLTQCGHWMEKTDKGTTHRKGIPQGAPISPGKDLSARSRPMDRKKDGGKENEI</sequence>
<evidence type="ECO:0000313" key="4">
    <source>
        <dbReference type="Proteomes" id="UP000298416"/>
    </source>
</evidence>
<feature type="compositionally biased region" description="Basic and acidic residues" evidence="1">
    <location>
        <begin position="100"/>
        <end position="119"/>
    </location>
</feature>
<protein>
    <submittedName>
        <fullName evidence="2">Uncharacterized protein</fullName>
    </submittedName>
</protein>
<evidence type="ECO:0000313" key="3">
    <source>
        <dbReference type="EMBL" id="KAG6384657.1"/>
    </source>
</evidence>
<dbReference type="EMBL" id="PNBA02000024">
    <property type="protein sequence ID" value="KAG6384657.1"/>
    <property type="molecule type" value="Genomic_DNA"/>
</dbReference>
<keyword evidence="4" id="KW-1185">Reference proteome</keyword>
<name>A0A8X8YWZ6_SALSN</name>
<feature type="region of interest" description="Disordered" evidence="1">
    <location>
        <begin position="76"/>
        <end position="119"/>
    </location>
</feature>
<proteinExistence type="predicted"/>
<reference evidence="2" key="1">
    <citation type="submission" date="2018-01" db="EMBL/GenBank/DDBJ databases">
        <authorList>
            <person name="Mao J.F."/>
        </authorList>
    </citation>
    <scope>NUCLEOTIDE SEQUENCE</scope>
    <source>
        <strain evidence="2">Huo1</strain>
        <tissue evidence="2">Leaf</tissue>
    </source>
</reference>
<keyword evidence="3 4" id="KW-0496">Mitochondrion</keyword>
<dbReference type="Proteomes" id="UP000298416">
    <property type="component" value="Unassembled WGS sequence"/>
</dbReference>
<geneLocation type="mitochondrion" evidence="3"/>
<evidence type="ECO:0000256" key="1">
    <source>
        <dbReference type="SAM" id="MobiDB-lite"/>
    </source>
</evidence>
<gene>
    <name evidence="3" type="ORF">SASPL_155509</name>
    <name evidence="2" type="ORF">SASPL_156316</name>
</gene>
<comment type="caution">
    <text evidence="2">The sequence shown here is derived from an EMBL/GenBank/DDBJ whole genome shotgun (WGS) entry which is preliminary data.</text>
</comment>
<evidence type="ECO:0000313" key="2">
    <source>
        <dbReference type="EMBL" id="KAG6383894.1"/>
    </source>
</evidence>
<organism evidence="2">
    <name type="scientific">Salvia splendens</name>
    <name type="common">Scarlet sage</name>
    <dbReference type="NCBI Taxonomy" id="180675"/>
    <lineage>
        <taxon>Eukaryota</taxon>
        <taxon>Viridiplantae</taxon>
        <taxon>Streptophyta</taxon>
        <taxon>Embryophyta</taxon>
        <taxon>Tracheophyta</taxon>
        <taxon>Spermatophyta</taxon>
        <taxon>Magnoliopsida</taxon>
        <taxon>eudicotyledons</taxon>
        <taxon>Gunneridae</taxon>
        <taxon>Pentapetalae</taxon>
        <taxon>asterids</taxon>
        <taxon>lamiids</taxon>
        <taxon>Lamiales</taxon>
        <taxon>Lamiaceae</taxon>
        <taxon>Nepetoideae</taxon>
        <taxon>Mentheae</taxon>
        <taxon>Salviinae</taxon>
        <taxon>Salvia</taxon>
        <taxon>Salvia subgen. Calosphace</taxon>
        <taxon>core Calosphace</taxon>
    </lineage>
</organism>
<dbReference type="EMBL" id="PNBA02000359">
    <property type="protein sequence ID" value="KAG6383894.1"/>
    <property type="molecule type" value="Genomic_DNA"/>
</dbReference>